<dbReference type="Gene3D" id="3.20.20.70">
    <property type="entry name" value="Aldolase class I"/>
    <property type="match status" value="1"/>
</dbReference>
<dbReference type="PANTHER" id="PTHR20857">
    <property type="entry name" value="THIAMINE-PHOSPHATE PYROPHOSPHORYLASE"/>
    <property type="match status" value="1"/>
</dbReference>
<name>B7ANA9_9FIRM</name>
<proteinExistence type="predicted"/>
<reference evidence="4 5" key="1">
    <citation type="submission" date="2008-11" db="EMBL/GenBank/DDBJ databases">
        <title>Draft genome sequence of Bacteroides pectinophilus (ATCC 43243).</title>
        <authorList>
            <person name="Sudarsanam P."/>
            <person name="Ley R."/>
            <person name="Guruge J."/>
            <person name="Turnbaugh P.J."/>
            <person name="Mahowald M."/>
            <person name="Liep D."/>
            <person name="Gordon J."/>
        </authorList>
    </citation>
    <scope>NUCLEOTIDE SEQUENCE [LARGE SCALE GENOMIC DNA]</scope>
    <source>
        <strain evidence="4 5">ATCC 43243</strain>
    </source>
</reference>
<gene>
    <name evidence="4" type="ORF">BACPEC_00162</name>
</gene>
<dbReference type="PANTHER" id="PTHR20857:SF15">
    <property type="entry name" value="THIAMINE-PHOSPHATE SYNTHASE"/>
    <property type="match status" value="1"/>
</dbReference>
<comment type="pathway">
    <text evidence="1">Cofactor biosynthesis; thiamine diphosphate biosynthesis.</text>
</comment>
<evidence type="ECO:0000313" key="4">
    <source>
        <dbReference type="EMBL" id="EEC58820.1"/>
    </source>
</evidence>
<dbReference type="InterPro" id="IPR036206">
    <property type="entry name" value="ThiamineP_synth_sf"/>
</dbReference>
<dbReference type="AlphaFoldDB" id="B7ANA9"/>
<dbReference type="GO" id="GO:0004789">
    <property type="term" value="F:thiamine-phosphate diphosphorylase activity"/>
    <property type="evidence" value="ECO:0007669"/>
    <property type="project" value="TreeGrafter"/>
</dbReference>
<dbReference type="SUPFAM" id="SSF51391">
    <property type="entry name" value="Thiamin phosphate synthase"/>
    <property type="match status" value="1"/>
</dbReference>
<protein>
    <recommendedName>
        <fullName evidence="3">Thiamine phosphate synthase/TenI domain-containing protein</fullName>
    </recommendedName>
</protein>
<dbReference type="STRING" id="483218.BACPEC_00162"/>
<dbReference type="InterPro" id="IPR022998">
    <property type="entry name" value="ThiamineP_synth_TenI"/>
</dbReference>
<dbReference type="HOGENOM" id="CLU_018272_3_4_9"/>
<dbReference type="Proteomes" id="UP000003136">
    <property type="component" value="Unassembled WGS sequence"/>
</dbReference>
<dbReference type="Pfam" id="PF02581">
    <property type="entry name" value="TMP-TENI"/>
    <property type="match status" value="1"/>
</dbReference>
<dbReference type="InterPro" id="IPR013785">
    <property type="entry name" value="Aldolase_TIM"/>
</dbReference>
<evidence type="ECO:0000313" key="5">
    <source>
        <dbReference type="Proteomes" id="UP000003136"/>
    </source>
</evidence>
<dbReference type="eggNOG" id="COG0352">
    <property type="taxonomic scope" value="Bacteria"/>
</dbReference>
<dbReference type="EMBL" id="ABVQ01000031">
    <property type="protein sequence ID" value="EEC58820.1"/>
    <property type="molecule type" value="Genomic_DNA"/>
</dbReference>
<dbReference type="CDD" id="cd00564">
    <property type="entry name" value="TMP_TenI"/>
    <property type="match status" value="1"/>
</dbReference>
<dbReference type="GO" id="GO:0005737">
    <property type="term" value="C:cytoplasm"/>
    <property type="evidence" value="ECO:0007669"/>
    <property type="project" value="TreeGrafter"/>
</dbReference>
<organism evidence="4 5">
    <name type="scientific">[Bacteroides] pectinophilus ATCC 43243</name>
    <dbReference type="NCBI Taxonomy" id="483218"/>
    <lineage>
        <taxon>Bacteria</taxon>
        <taxon>Bacillati</taxon>
        <taxon>Bacillota</taxon>
        <taxon>Clostridia</taxon>
        <taxon>Eubacteriales</taxon>
    </lineage>
</organism>
<accession>B7ANA9</accession>
<evidence type="ECO:0000256" key="2">
    <source>
        <dbReference type="ARBA" id="ARBA00022977"/>
    </source>
</evidence>
<reference evidence="4 5" key="2">
    <citation type="submission" date="2008-11" db="EMBL/GenBank/DDBJ databases">
        <authorList>
            <person name="Fulton L."/>
            <person name="Clifton S."/>
            <person name="Fulton B."/>
            <person name="Xu J."/>
            <person name="Minx P."/>
            <person name="Pepin K.H."/>
            <person name="Johnson M."/>
            <person name="Bhonagiri V."/>
            <person name="Nash W.E."/>
            <person name="Mardis E.R."/>
            <person name="Wilson R.K."/>
        </authorList>
    </citation>
    <scope>NUCLEOTIDE SEQUENCE [LARGE SCALE GENOMIC DNA]</scope>
    <source>
        <strain evidence="4 5">ATCC 43243</strain>
    </source>
</reference>
<sequence>MEELIMSDVVAVTNRHLCVRDYFEQIEVVASSGVNKIIVREKDLAPQEYKELFVRVRDICSVHKVKAIPHYFWREAAQCGSGAIHLPLDVLGECYDKQEFRQCRFDTIGTSVHSAEQALEACRFGASYVTAGHVFATDCKKGLTPRGLDFLKNICSICVPKGVQVYAIGGISPDNYRSALDAGASAVCMMSHMMRL</sequence>
<keyword evidence="2" id="KW-0784">Thiamine biosynthesis</keyword>
<evidence type="ECO:0000259" key="3">
    <source>
        <dbReference type="Pfam" id="PF02581"/>
    </source>
</evidence>
<feature type="domain" description="Thiamine phosphate synthase/TenI" evidence="3">
    <location>
        <begin position="10"/>
        <end position="192"/>
    </location>
</feature>
<evidence type="ECO:0000256" key="1">
    <source>
        <dbReference type="ARBA" id="ARBA00004948"/>
    </source>
</evidence>
<keyword evidence="5" id="KW-1185">Reference proteome</keyword>
<dbReference type="GO" id="GO:0009228">
    <property type="term" value="P:thiamine biosynthetic process"/>
    <property type="evidence" value="ECO:0007669"/>
    <property type="project" value="UniProtKB-KW"/>
</dbReference>